<evidence type="ECO:0000313" key="2">
    <source>
        <dbReference type="Proteomes" id="UP001157502"/>
    </source>
</evidence>
<dbReference type="EMBL" id="CM055742">
    <property type="protein sequence ID" value="KAJ8000423.1"/>
    <property type="molecule type" value="Genomic_DNA"/>
</dbReference>
<sequence length="309" mass="34844">MNALPASQRPTPDIILRCHNDFLTNLKAAWDSDSEGEGVADGVRRVPDLDRDDLASRRNPRPHTAPRMHQYIPDQTCSQRDRQVWENIRKASHRALVEKMAVEKMEVEKMEVEKMKMEVEKMKMERTSHMGGVIASQNQSLEANPCILSCKTPLLECKKGEADAKVPDPQRDDILNRSTIATASTFTRFLPMPSTQCPALEVVIDRKLQQPKYSVGTPQKHSNMAKVVRSPVPRNDSYDDGDEEGPVPDLKKDDMLARRTRAYQRSVGGNRHSFNLFLPVPGAAQHWTTPTSGANQLLERKLKQKQTGV</sequence>
<accession>A0ACC2G9X2</accession>
<evidence type="ECO:0000313" key="1">
    <source>
        <dbReference type="EMBL" id="KAJ8000423.1"/>
    </source>
</evidence>
<proteinExistence type="predicted"/>
<keyword evidence="2" id="KW-1185">Reference proteome</keyword>
<name>A0ACC2G9X2_DALPE</name>
<protein>
    <submittedName>
        <fullName evidence="1">Uncharacterized protein</fullName>
    </submittedName>
</protein>
<reference evidence="1" key="1">
    <citation type="submission" date="2021-05" db="EMBL/GenBank/DDBJ databases">
        <authorList>
            <person name="Pan Q."/>
            <person name="Jouanno E."/>
            <person name="Zahm M."/>
            <person name="Klopp C."/>
            <person name="Cabau C."/>
            <person name="Louis A."/>
            <person name="Berthelot C."/>
            <person name="Parey E."/>
            <person name="Roest Crollius H."/>
            <person name="Montfort J."/>
            <person name="Robinson-Rechavi M."/>
            <person name="Bouchez O."/>
            <person name="Lampietro C."/>
            <person name="Lopez Roques C."/>
            <person name="Donnadieu C."/>
            <person name="Postlethwait J."/>
            <person name="Bobe J."/>
            <person name="Dillon D."/>
            <person name="Chandos A."/>
            <person name="von Hippel F."/>
            <person name="Guiguen Y."/>
        </authorList>
    </citation>
    <scope>NUCLEOTIDE SEQUENCE</scope>
    <source>
        <strain evidence="1">YG-Jan2019</strain>
    </source>
</reference>
<gene>
    <name evidence="1" type="ORF">DPEC_G00179980</name>
</gene>
<organism evidence="1 2">
    <name type="scientific">Dallia pectoralis</name>
    <name type="common">Alaska blackfish</name>
    <dbReference type="NCBI Taxonomy" id="75939"/>
    <lineage>
        <taxon>Eukaryota</taxon>
        <taxon>Metazoa</taxon>
        <taxon>Chordata</taxon>
        <taxon>Craniata</taxon>
        <taxon>Vertebrata</taxon>
        <taxon>Euteleostomi</taxon>
        <taxon>Actinopterygii</taxon>
        <taxon>Neopterygii</taxon>
        <taxon>Teleostei</taxon>
        <taxon>Protacanthopterygii</taxon>
        <taxon>Esociformes</taxon>
        <taxon>Umbridae</taxon>
        <taxon>Dallia</taxon>
    </lineage>
</organism>
<comment type="caution">
    <text evidence="1">The sequence shown here is derived from an EMBL/GenBank/DDBJ whole genome shotgun (WGS) entry which is preliminary data.</text>
</comment>
<dbReference type="Proteomes" id="UP001157502">
    <property type="component" value="Chromosome 15"/>
</dbReference>